<evidence type="ECO:0000313" key="2">
    <source>
        <dbReference type="EMBL" id="MBH8577378.1"/>
    </source>
</evidence>
<comment type="caution">
    <text evidence="2">The sequence shown here is derived from an EMBL/GenBank/DDBJ whole genome shotgun (WGS) entry which is preliminary data.</text>
</comment>
<evidence type="ECO:0000256" key="1">
    <source>
        <dbReference type="SAM" id="MobiDB-lite"/>
    </source>
</evidence>
<dbReference type="Proteomes" id="UP000662314">
    <property type="component" value="Unassembled WGS sequence"/>
</dbReference>
<dbReference type="EMBL" id="JAECZA010000281">
    <property type="protein sequence ID" value="MBH8577378.1"/>
    <property type="molecule type" value="Genomic_DNA"/>
</dbReference>
<sequence>MSVSGTGKAISPRQRRAKLKGETTVEVEKNNQGSNLNTNKIEQDTDGSVQENSGKLVISGVRPIANSDLEIAETINEAGLRPISTSHLQVVETINEAGLRPIGANTFQIVDSISSSGVRPISSSSLVVSESYSVFGNRPVASNNIDDSTNLMGFLD</sequence>
<feature type="compositionally biased region" description="Basic and acidic residues" evidence="1">
    <location>
        <begin position="19"/>
        <end position="29"/>
    </location>
</feature>
<accession>A0A8J7LJ24</accession>
<organism evidence="2 3">
    <name type="scientific">Dendronalium phyllosphericum CENA369</name>
    <dbReference type="NCBI Taxonomy" id="1725256"/>
    <lineage>
        <taxon>Bacteria</taxon>
        <taxon>Bacillati</taxon>
        <taxon>Cyanobacteriota</taxon>
        <taxon>Cyanophyceae</taxon>
        <taxon>Nostocales</taxon>
        <taxon>Nostocaceae</taxon>
        <taxon>Dendronalium</taxon>
        <taxon>Dendronalium phyllosphericum</taxon>
    </lineage>
</organism>
<dbReference type="AlphaFoldDB" id="A0A8J7LJ24"/>
<protein>
    <submittedName>
        <fullName evidence="2">Uncharacterized protein</fullName>
    </submittedName>
</protein>
<proteinExistence type="predicted"/>
<name>A0A8J7LJ24_9NOST</name>
<keyword evidence="3" id="KW-1185">Reference proteome</keyword>
<reference evidence="2 3" key="1">
    <citation type="journal article" date="2021" name="Int. J. Syst. Evol. Microbiol.">
        <title>Amazonocrinis nigriterrae gen. nov., sp. nov., Atlanticothrix silvestris gen. nov., sp. nov. and Dendronalium phyllosphericum gen. nov., sp. nov., nostocacean cyanobacteria from Brazilian environments.</title>
        <authorList>
            <person name="Alvarenga D.O."/>
            <person name="Andreote A.P.D."/>
            <person name="Branco L.H.Z."/>
            <person name="Delbaje E."/>
            <person name="Cruz R.B."/>
            <person name="Varani A.M."/>
            <person name="Fiore M.F."/>
        </authorList>
    </citation>
    <scope>NUCLEOTIDE SEQUENCE [LARGE SCALE GENOMIC DNA]</scope>
    <source>
        <strain evidence="2 3">CENA369</strain>
    </source>
</reference>
<gene>
    <name evidence="2" type="ORF">I8752_31305</name>
</gene>
<dbReference type="RefSeq" id="WP_214436068.1">
    <property type="nucleotide sequence ID" value="NZ_CAWPUQ010000215.1"/>
</dbReference>
<feature type="compositionally biased region" description="Polar residues" evidence="1">
    <location>
        <begin position="30"/>
        <end position="53"/>
    </location>
</feature>
<evidence type="ECO:0000313" key="3">
    <source>
        <dbReference type="Proteomes" id="UP000662314"/>
    </source>
</evidence>
<feature type="region of interest" description="Disordered" evidence="1">
    <location>
        <begin position="1"/>
        <end position="54"/>
    </location>
</feature>